<gene>
    <name evidence="6" type="ORF">MNEG_13578</name>
</gene>
<dbReference type="Proteomes" id="UP000054498">
    <property type="component" value="Unassembled WGS sequence"/>
</dbReference>
<dbReference type="EMBL" id="KK104133">
    <property type="protein sequence ID" value="KIY94383.1"/>
    <property type="molecule type" value="Genomic_DNA"/>
</dbReference>
<evidence type="ECO:0000259" key="5">
    <source>
        <dbReference type="PROSITE" id="PS50865"/>
    </source>
</evidence>
<dbReference type="RefSeq" id="XP_013893403.1">
    <property type="nucleotide sequence ID" value="XM_014037949.1"/>
</dbReference>
<feature type="domain" description="MYND-type" evidence="5">
    <location>
        <begin position="250"/>
        <end position="292"/>
    </location>
</feature>
<organism evidence="6 7">
    <name type="scientific">Monoraphidium neglectum</name>
    <dbReference type="NCBI Taxonomy" id="145388"/>
    <lineage>
        <taxon>Eukaryota</taxon>
        <taxon>Viridiplantae</taxon>
        <taxon>Chlorophyta</taxon>
        <taxon>core chlorophytes</taxon>
        <taxon>Chlorophyceae</taxon>
        <taxon>CS clade</taxon>
        <taxon>Sphaeropleales</taxon>
        <taxon>Selenastraceae</taxon>
        <taxon>Monoraphidium</taxon>
    </lineage>
</organism>
<evidence type="ECO:0000256" key="3">
    <source>
        <dbReference type="ARBA" id="ARBA00022833"/>
    </source>
</evidence>
<keyword evidence="1" id="KW-0479">Metal-binding</keyword>
<keyword evidence="2 4" id="KW-0863">Zinc-finger</keyword>
<reference evidence="6 7" key="1">
    <citation type="journal article" date="2013" name="BMC Genomics">
        <title>Reconstruction of the lipid metabolism for the microalga Monoraphidium neglectum from its genome sequence reveals characteristics suitable for biofuel production.</title>
        <authorList>
            <person name="Bogen C."/>
            <person name="Al-Dilaimi A."/>
            <person name="Albersmeier A."/>
            <person name="Wichmann J."/>
            <person name="Grundmann M."/>
            <person name="Rupp O."/>
            <person name="Lauersen K.J."/>
            <person name="Blifernez-Klassen O."/>
            <person name="Kalinowski J."/>
            <person name="Goesmann A."/>
            <person name="Mussgnug J.H."/>
            <person name="Kruse O."/>
        </authorList>
    </citation>
    <scope>NUCLEOTIDE SEQUENCE [LARGE SCALE GENOMIC DNA]</scope>
    <source>
        <strain evidence="6 7">SAG 48.87</strain>
    </source>
</reference>
<dbReference type="SUPFAM" id="SSF144232">
    <property type="entry name" value="HIT/MYND zinc finger-like"/>
    <property type="match status" value="1"/>
</dbReference>
<dbReference type="OrthoDB" id="552442at2759"/>
<evidence type="ECO:0000313" key="6">
    <source>
        <dbReference type="EMBL" id="KIY94383.1"/>
    </source>
</evidence>
<name>A0A0D2KEU1_9CHLO</name>
<evidence type="ECO:0000256" key="4">
    <source>
        <dbReference type="PROSITE-ProRule" id="PRU00134"/>
    </source>
</evidence>
<keyword evidence="3" id="KW-0862">Zinc</keyword>
<evidence type="ECO:0000256" key="2">
    <source>
        <dbReference type="ARBA" id="ARBA00022771"/>
    </source>
</evidence>
<dbReference type="GO" id="GO:0008270">
    <property type="term" value="F:zinc ion binding"/>
    <property type="evidence" value="ECO:0007669"/>
    <property type="project" value="UniProtKB-KW"/>
</dbReference>
<dbReference type="Gene3D" id="6.10.140.2220">
    <property type="match status" value="1"/>
</dbReference>
<evidence type="ECO:0000256" key="1">
    <source>
        <dbReference type="ARBA" id="ARBA00022723"/>
    </source>
</evidence>
<sequence length="315" mass="32360">MLASLLAQPEELRPWHCVSPTAVELARLMAAAPVAMSMVARELAECDVSPAAGLDSLVHVIAASSLVGQIVLAASSPRDDPQILHQIAAGTPALLPAVARALQRLLDSPYDLKPWFAGRDPSSTAADVGKACIALAAAASMLLIYVEAQSGGAMAAVQTAVPLLVPSLRHAVQQARPANAERATVVQDAFLNCVERVLRLLEAGQQAEAPPLSDPVLPPRAMQARAPALTGRAFAAASASTSIPQQQPCCGACGKTAADGARLRLCSGCRAARFCSDACYKAAWKAGHRQECKAAAAAAATAAAAARGRPGMQAK</sequence>
<dbReference type="InterPro" id="IPR002893">
    <property type="entry name" value="Znf_MYND"/>
</dbReference>
<protein>
    <recommendedName>
        <fullName evidence="5">MYND-type domain-containing protein</fullName>
    </recommendedName>
</protein>
<dbReference type="Pfam" id="PF01753">
    <property type="entry name" value="zf-MYND"/>
    <property type="match status" value="1"/>
</dbReference>
<evidence type="ECO:0000313" key="7">
    <source>
        <dbReference type="Proteomes" id="UP000054498"/>
    </source>
</evidence>
<dbReference type="PROSITE" id="PS50865">
    <property type="entry name" value="ZF_MYND_2"/>
    <property type="match status" value="1"/>
</dbReference>
<dbReference type="AlphaFoldDB" id="A0A0D2KEU1"/>
<keyword evidence="7" id="KW-1185">Reference proteome</keyword>
<dbReference type="GeneID" id="25731054"/>
<dbReference type="KEGG" id="mng:MNEG_13578"/>
<accession>A0A0D2KEU1</accession>
<proteinExistence type="predicted"/>